<evidence type="ECO:0000256" key="5">
    <source>
        <dbReference type="ARBA" id="ARBA00022722"/>
    </source>
</evidence>
<dbReference type="GO" id="GO:0016787">
    <property type="term" value="F:hydrolase activity"/>
    <property type="evidence" value="ECO:0007669"/>
    <property type="project" value="UniProtKB-KW"/>
</dbReference>
<dbReference type="EMBL" id="CP051428">
    <property type="protein sequence ID" value="QJC51716.1"/>
    <property type="molecule type" value="Genomic_DNA"/>
</dbReference>
<comment type="subcellular location">
    <subcellularLocation>
        <location evidence="1">Secreted</location>
    </subcellularLocation>
</comment>
<keyword evidence="6" id="KW-0378">Hydrolase</keyword>
<name>A0A6H2GX22_9BACL</name>
<dbReference type="SUPFAM" id="SSF53933">
    <property type="entry name" value="Microbial ribonucleases"/>
    <property type="match status" value="1"/>
</dbReference>
<evidence type="ECO:0000256" key="1">
    <source>
        <dbReference type="ARBA" id="ARBA00004613"/>
    </source>
</evidence>
<gene>
    <name evidence="8" type="ORF">HGI30_09280</name>
</gene>
<evidence type="ECO:0000256" key="7">
    <source>
        <dbReference type="SAM" id="SignalP"/>
    </source>
</evidence>
<dbReference type="PROSITE" id="PS51257">
    <property type="entry name" value="PROKAR_LIPOPROTEIN"/>
    <property type="match status" value="1"/>
</dbReference>
<reference evidence="8 9" key="1">
    <citation type="submission" date="2020-04" db="EMBL/GenBank/DDBJ databases">
        <title>Novel Paenibacillus strain UniB2 isolated from commercial digestive syrup.</title>
        <authorList>
            <person name="Thorat V."/>
            <person name="Kirdat K."/>
            <person name="Tiwarekar B."/>
            <person name="Yadav A."/>
        </authorList>
    </citation>
    <scope>NUCLEOTIDE SEQUENCE [LARGE SCALE GENOMIC DNA]</scope>
    <source>
        <strain evidence="8 9">UniB2</strain>
    </source>
</reference>
<dbReference type="GO" id="GO:0005576">
    <property type="term" value="C:extracellular region"/>
    <property type="evidence" value="ECO:0007669"/>
    <property type="project" value="UniProtKB-SubCell"/>
</dbReference>
<evidence type="ECO:0000313" key="9">
    <source>
        <dbReference type="Proteomes" id="UP000502136"/>
    </source>
</evidence>
<comment type="similarity">
    <text evidence="2">Belongs to the ribonuclease N1/T1 family.</text>
</comment>
<dbReference type="AlphaFoldDB" id="A0A6H2GX22"/>
<dbReference type="PRINTS" id="PR00117">
    <property type="entry name" value="BARNASE"/>
</dbReference>
<dbReference type="RefSeq" id="WP_168907300.1">
    <property type="nucleotide sequence ID" value="NZ_CP051428.1"/>
</dbReference>
<dbReference type="GO" id="GO:0003723">
    <property type="term" value="F:RNA binding"/>
    <property type="evidence" value="ECO:0007669"/>
    <property type="project" value="InterPro"/>
</dbReference>
<keyword evidence="4" id="KW-0964">Secreted</keyword>
<dbReference type="Proteomes" id="UP000502136">
    <property type="component" value="Chromosome"/>
</dbReference>
<keyword evidence="7" id="KW-0732">Signal</keyword>
<evidence type="ECO:0000256" key="6">
    <source>
        <dbReference type="ARBA" id="ARBA00022801"/>
    </source>
</evidence>
<evidence type="ECO:0000256" key="3">
    <source>
        <dbReference type="ARBA" id="ARBA00022214"/>
    </source>
</evidence>
<dbReference type="Gene3D" id="3.10.450.30">
    <property type="entry name" value="Microbial ribonucleases"/>
    <property type="match status" value="1"/>
</dbReference>
<dbReference type="InterPro" id="IPR001887">
    <property type="entry name" value="Barnase"/>
</dbReference>
<protein>
    <recommendedName>
        <fullName evidence="3">Ribonuclease</fullName>
    </recommendedName>
</protein>
<dbReference type="GO" id="GO:0004521">
    <property type="term" value="F:RNA endonuclease activity"/>
    <property type="evidence" value="ECO:0007669"/>
    <property type="project" value="InterPro"/>
</dbReference>
<sequence length="151" mass="16518">MRRGWFRSACLLLLLTLLFAAGCALQTEDGSGSRAGSDTGGSANSFAAIIGHLQEHGELPEHFLTKAEARKRGWDAKSCNLADVLPGASIGGDRFQNREGLLPAKSGRVWREADADYASGCRNAKRVVYSSDGLYYVTEDHYKSFRKWTDS</sequence>
<feature type="signal peptide" evidence="7">
    <location>
        <begin position="1"/>
        <end position="20"/>
    </location>
</feature>
<keyword evidence="9" id="KW-1185">Reference proteome</keyword>
<dbReference type="Pfam" id="PF00545">
    <property type="entry name" value="Ribonuclease"/>
    <property type="match status" value="1"/>
</dbReference>
<keyword evidence="5" id="KW-0540">Nuclease</keyword>
<dbReference type="InterPro" id="IPR000026">
    <property type="entry name" value="N1-like"/>
</dbReference>
<proteinExistence type="inferred from homology"/>
<feature type="chain" id="PRO_5039651559" description="Ribonuclease" evidence="7">
    <location>
        <begin position="21"/>
        <end position="151"/>
    </location>
</feature>
<evidence type="ECO:0000313" key="8">
    <source>
        <dbReference type="EMBL" id="QJC51716.1"/>
    </source>
</evidence>
<dbReference type="KEGG" id="palr:HGI30_09280"/>
<accession>A0A6H2GX22</accession>
<evidence type="ECO:0000256" key="2">
    <source>
        <dbReference type="ARBA" id="ARBA00009006"/>
    </source>
</evidence>
<dbReference type="InterPro" id="IPR016191">
    <property type="entry name" value="Ribonuclease/ribotoxin"/>
</dbReference>
<organism evidence="8 9">
    <name type="scientific">Paenibacillus albicereus</name>
    <dbReference type="NCBI Taxonomy" id="2726185"/>
    <lineage>
        <taxon>Bacteria</taxon>
        <taxon>Bacillati</taxon>
        <taxon>Bacillota</taxon>
        <taxon>Bacilli</taxon>
        <taxon>Bacillales</taxon>
        <taxon>Paenibacillaceae</taxon>
        <taxon>Paenibacillus</taxon>
    </lineage>
</organism>
<evidence type="ECO:0000256" key="4">
    <source>
        <dbReference type="ARBA" id="ARBA00022525"/>
    </source>
</evidence>